<keyword evidence="2" id="KW-1133">Transmembrane helix</keyword>
<dbReference type="PANTHER" id="PTHR28624:SF1">
    <property type="entry name" value="MITOCHONDRIAL POTASSIUM CHANNEL"/>
    <property type="match status" value="1"/>
</dbReference>
<sequence>MKLTHALRVINNQALDTLRKSIKLTIAEAPQHLNKVKEEKKRIMYEKFVKLNNWYTKIIGLDEVRMYQDRVTSLQEQLLQTQEKRREVGKQLADIRQKSLELQDQIHKIKRQDDFEKFLDLMKQETEVVKYKLNYSGNFEAGKLHLSNIPGLRPDRERLFTAFSNAIRDSHEKQRAQIEYTKYFGLILSITGSFLAFMYTTIKKQDLKQYIEQKLDNSNTEIVGLAPVVLDMVKVNEQVMKEVAQQRVTLNDVVRMLNSDGRTNLTPLPVNNIDEYRVDLLKYLGAFCIAFVLAKMISG</sequence>
<keyword evidence="2" id="KW-0472">Membrane</keyword>
<protein>
    <recommendedName>
        <fullName evidence="5">Coiled-coil domain-containing protein 51</fullName>
    </recommendedName>
</protein>
<feature type="coiled-coil region" evidence="1">
    <location>
        <begin position="64"/>
        <end position="112"/>
    </location>
</feature>
<dbReference type="Proteomes" id="UP001162156">
    <property type="component" value="Unassembled WGS sequence"/>
</dbReference>
<dbReference type="InterPro" id="IPR037660">
    <property type="entry name" value="CCDC51"/>
</dbReference>
<reference evidence="3" key="1">
    <citation type="journal article" date="2023" name="Insect Mol. Biol.">
        <title>Genome sequencing provides insights into the evolution of gene families encoding plant cell wall-degrading enzymes in longhorned beetles.</title>
        <authorList>
            <person name="Shin N.R."/>
            <person name="Okamura Y."/>
            <person name="Kirsch R."/>
            <person name="Pauchet Y."/>
        </authorList>
    </citation>
    <scope>NUCLEOTIDE SEQUENCE</scope>
    <source>
        <strain evidence="3">RBIC_L_NR</strain>
    </source>
</reference>
<evidence type="ECO:0000256" key="2">
    <source>
        <dbReference type="SAM" id="Phobius"/>
    </source>
</evidence>
<gene>
    <name evidence="3" type="ORF">NQ314_017375</name>
</gene>
<accession>A0AAV8WW79</accession>
<comment type="caution">
    <text evidence="3">The sequence shown here is derived from an EMBL/GenBank/DDBJ whole genome shotgun (WGS) entry which is preliminary data.</text>
</comment>
<proteinExistence type="predicted"/>
<dbReference type="PANTHER" id="PTHR28624">
    <property type="entry name" value="COILED-COIL DOMAIN-CONTAINING PROTEIN 51"/>
    <property type="match status" value="1"/>
</dbReference>
<keyword evidence="4" id="KW-1185">Reference proteome</keyword>
<feature type="transmembrane region" description="Helical" evidence="2">
    <location>
        <begin position="183"/>
        <end position="202"/>
    </location>
</feature>
<dbReference type="AlphaFoldDB" id="A0AAV8WW79"/>
<keyword evidence="1" id="KW-0175">Coiled coil</keyword>
<evidence type="ECO:0000256" key="1">
    <source>
        <dbReference type="SAM" id="Coils"/>
    </source>
</evidence>
<organism evidence="3 4">
    <name type="scientific">Rhamnusium bicolor</name>
    <dbReference type="NCBI Taxonomy" id="1586634"/>
    <lineage>
        <taxon>Eukaryota</taxon>
        <taxon>Metazoa</taxon>
        <taxon>Ecdysozoa</taxon>
        <taxon>Arthropoda</taxon>
        <taxon>Hexapoda</taxon>
        <taxon>Insecta</taxon>
        <taxon>Pterygota</taxon>
        <taxon>Neoptera</taxon>
        <taxon>Endopterygota</taxon>
        <taxon>Coleoptera</taxon>
        <taxon>Polyphaga</taxon>
        <taxon>Cucujiformia</taxon>
        <taxon>Chrysomeloidea</taxon>
        <taxon>Cerambycidae</taxon>
        <taxon>Lepturinae</taxon>
        <taxon>Rhagiini</taxon>
        <taxon>Rhamnusium</taxon>
    </lineage>
</organism>
<keyword evidence="2" id="KW-0812">Transmembrane</keyword>
<evidence type="ECO:0008006" key="5">
    <source>
        <dbReference type="Google" id="ProtNLM"/>
    </source>
</evidence>
<evidence type="ECO:0000313" key="3">
    <source>
        <dbReference type="EMBL" id="KAJ8929891.1"/>
    </source>
</evidence>
<dbReference type="EMBL" id="JANEYF010004847">
    <property type="protein sequence ID" value="KAJ8929891.1"/>
    <property type="molecule type" value="Genomic_DNA"/>
</dbReference>
<evidence type="ECO:0000313" key="4">
    <source>
        <dbReference type="Proteomes" id="UP001162156"/>
    </source>
</evidence>
<name>A0AAV8WW79_9CUCU</name>